<dbReference type="EMBL" id="CAJOBC010001324">
    <property type="protein sequence ID" value="CAF3671780.1"/>
    <property type="molecule type" value="Genomic_DNA"/>
</dbReference>
<comment type="caution">
    <text evidence="2">The sequence shown here is derived from an EMBL/GenBank/DDBJ whole genome shotgun (WGS) entry which is preliminary data.</text>
</comment>
<dbReference type="PANTHER" id="PTHR21838:SF2">
    <property type="entry name" value="COILED-COIL DOMAIN-CONTAINING PROTEIN 137"/>
    <property type="match status" value="1"/>
</dbReference>
<evidence type="ECO:0000313" key="3">
    <source>
        <dbReference type="EMBL" id="CAF3671780.1"/>
    </source>
</evidence>
<name>A0A813YNF7_9BILA</name>
<keyword evidence="1" id="KW-0175">Coiled coil</keyword>
<dbReference type="InterPro" id="IPR026680">
    <property type="entry name" value="CCDC137"/>
</dbReference>
<dbReference type="GO" id="GO:0005634">
    <property type="term" value="C:nucleus"/>
    <property type="evidence" value="ECO:0007669"/>
    <property type="project" value="TreeGrafter"/>
</dbReference>
<dbReference type="EMBL" id="CAJNOQ010001324">
    <property type="protein sequence ID" value="CAF0886675.1"/>
    <property type="molecule type" value="Genomic_DNA"/>
</dbReference>
<organism evidence="2 4">
    <name type="scientific">Didymodactylos carnosus</name>
    <dbReference type="NCBI Taxonomy" id="1234261"/>
    <lineage>
        <taxon>Eukaryota</taxon>
        <taxon>Metazoa</taxon>
        <taxon>Spiralia</taxon>
        <taxon>Gnathifera</taxon>
        <taxon>Rotifera</taxon>
        <taxon>Eurotatoria</taxon>
        <taxon>Bdelloidea</taxon>
        <taxon>Philodinida</taxon>
        <taxon>Philodinidae</taxon>
        <taxon>Didymodactylos</taxon>
    </lineage>
</organism>
<gene>
    <name evidence="2" type="ORF">GPM918_LOCUS7898</name>
    <name evidence="3" type="ORF">SRO942_LOCUS7898</name>
</gene>
<evidence type="ECO:0000256" key="1">
    <source>
        <dbReference type="SAM" id="Coils"/>
    </source>
</evidence>
<evidence type="ECO:0000313" key="4">
    <source>
        <dbReference type="Proteomes" id="UP000663829"/>
    </source>
</evidence>
<dbReference type="AlphaFoldDB" id="A0A813YNF7"/>
<dbReference type="PANTHER" id="PTHR21838">
    <property type="entry name" value="COILED-COIL DOMAIN-CONTAINING PROTEIN 137"/>
    <property type="match status" value="1"/>
</dbReference>
<evidence type="ECO:0000313" key="2">
    <source>
        <dbReference type="EMBL" id="CAF0886675.1"/>
    </source>
</evidence>
<sequence length="231" mass="27450">MGLVRKRHGGGRHKKLKAIDPFYSGPRKLLIDKKLFNANIAPKKHDKNDSKVSNRFREFLSNKEYAIEKSKKQQEILDNKRFLHKNKADENRAEKFLPLSKNLEQRPNEPFKKYMQRVEQEAKYAIDRAQYETKYDVKLIDGENHIEIEKEKSKRTIKRLKRLQEKKQDLKLKKEEKKIKQDDFQFFQDKPKFGEVVHGPPTLNMPKRNKVSILKGGAKDLLLKKKLKNKE</sequence>
<feature type="coiled-coil region" evidence="1">
    <location>
        <begin position="146"/>
        <end position="183"/>
    </location>
</feature>
<dbReference type="Proteomes" id="UP000681722">
    <property type="component" value="Unassembled WGS sequence"/>
</dbReference>
<protein>
    <submittedName>
        <fullName evidence="2">Uncharacterized protein</fullName>
    </submittedName>
</protein>
<keyword evidence="4" id="KW-1185">Reference proteome</keyword>
<dbReference type="OrthoDB" id="5876637at2759"/>
<proteinExistence type="predicted"/>
<dbReference type="Proteomes" id="UP000663829">
    <property type="component" value="Unassembled WGS sequence"/>
</dbReference>
<accession>A0A813YNF7</accession>
<reference evidence="2" key="1">
    <citation type="submission" date="2021-02" db="EMBL/GenBank/DDBJ databases">
        <authorList>
            <person name="Nowell W R."/>
        </authorList>
    </citation>
    <scope>NUCLEOTIDE SEQUENCE</scope>
</reference>